<dbReference type="InterPro" id="IPR000953">
    <property type="entry name" value="Chromo/chromo_shadow_dom"/>
</dbReference>
<feature type="region of interest" description="Disordered" evidence="7">
    <location>
        <begin position="1630"/>
        <end position="1658"/>
    </location>
</feature>
<sequence length="1687" mass="194901">MLSFVNSLVSFPPNDSFPSSSPSSSHFKVPTSIRFIHQNDSEQHSDDIPLSSSFENIRRSSNNNSDYVEFNSSETSSEEDTNAQQGTVDTSTSEKSPYESIFSYRKSQDGDSFEYFVKKRDRPYRECEWITESEYLQYPNAAQTLKRYHKKNPYPPPQPYYDPAFDEPERIIAVEDINNGTDYDNDENDESVQSTPKKRYLVKWCSLGYDNCTWETDVDEMLVEQFNKRNIPNEYLNKEFHYPEPESYSTIPPAEYKGGRKLFNYQDVGVNWLVYSWYNRRNCILADEMGLGKTIQAVAFLDYLYNTQHLPGPFLIIAPLSTLPHWQRSFQDWTNLNAVVYSGSKKSREIIRQYEFYFSDGTGPKFDILIAQYESIMSDNSTFASFSYNVLIVDEAHRLKNAHSKLLQALANIHSEYRILLTGTPLQNTVEELQSLLEFLHPGKFTDITNSSKTAEGVKYLRDILKPHLLRRLKRDVDQTIARKEETIIECALTKTQKQFYRAILEMNAGFLSKSANLQNISMELRKCCLHPYLIKGAEDKIIEERGGYGNLTNEDLLDCLIRSSGKFILLNKLLPKLKADGHRVLIFSQMTQLLDIMVDYLNGIGYKFLRIDGGVPGRERQRMIDQFNAEGSDIFIFLLCTRAGGLGINLNSADTVIIFDSDWNPQNDLQAQARCHRIGQHKVVKVYRLLMKGTYEEHMFEAASKKLGLGQAVLDRQKPQEIDKLLRKGAYHMLNDIEEENFGEEDIDQILINRSKVVVYNEAEGSTFAKASFDSNKDEEDADVDIEDPNFWSKILPQSQNPNDLNSMNDDNLNQDEDGHMRTRRRAQQQITDDDLVDDDVSKEWRRTERERLQHLLFWFGWDRWDDAQRLCGLKRPVLQIKLAARAFLRWLLYNYNDITQFSTARMLLEKATSEEFDPNFVNNDDAEAIDSDFMKQSSMLDPDFVQLMQRKGGAWIKRIELLYYVTMAVEKAGRNFPDIIVPKCQGNIPSDWWTLNDDRCLIYGTWKCGFARYDEFMQDNEIPFTCKTMENTDLPPSVNLTPRLKKLANGIKKYYSSDGNHADDVPTEITRPKPNLWRKRDRSTVFQKMLHGGVPLTPDGDFDWAKFREECGFLDKTDEQMEKYVEEMMNTGDSSEKGEGSEGGGIRNFDKSDDNEKEEKDNEKEKETSVNHKKNKKSSQASNEDDKDDEKESGKTITADRIKQRFQSLTRLRRMFLKHSEEELMEYFNYLPKWRNLPPAWTNQMDYQFFKEISIRGWGVCAEILKLPAFEGVFDGDPPTFVTLDTRVMKRLDTVLKHVEKNTLESLREIEATKPKRKVAEAKPELTPTPDIQYNEDGTPVMPINLTSTAYISSLGHIVTDRSGFHSERYIYPAGFKSSRMYASTLDPSKKVRYTCEILDTGEATPLFRVTMDDNPDIKYEGNSPTSPWNLILKRILELRAENANNPKALSISGPEYYGLAAPVTIYLIQQMPEAKECVNYIPKQFAPPVAKSSLTKPANQPRKQRQQQNQQNNGQQQQNQGQQPLHLSASTSNVGLSGHADDDKSHQQQQMQVNAQLFLQKQAGGISQSQSQQQQLQQHIQMMKQFQPIMQPQQQQIILNMNYVHFGQMNPQQLYLMQHLQKNQIQTQQSQPQLYPPKLQQQQQPQQQTQSQVQQQTQNQVQQQAQNQIQQQVQNQAQQQPQPQ</sequence>
<feature type="compositionally biased region" description="Basic and acidic residues" evidence="7">
    <location>
        <begin position="1150"/>
        <end position="1172"/>
    </location>
</feature>
<gene>
    <name evidence="11" type="ORF">M9Y10_034825</name>
</gene>
<dbReference type="InterPro" id="IPR000330">
    <property type="entry name" value="SNF2_N"/>
</dbReference>
<evidence type="ECO:0000259" key="9">
    <source>
        <dbReference type="PROSITE" id="PS51192"/>
    </source>
</evidence>
<keyword evidence="2" id="KW-0677">Repeat</keyword>
<evidence type="ECO:0000256" key="4">
    <source>
        <dbReference type="ARBA" id="ARBA00022801"/>
    </source>
</evidence>
<dbReference type="SUPFAM" id="SSF54160">
    <property type="entry name" value="Chromo domain-like"/>
    <property type="match status" value="2"/>
</dbReference>
<feature type="region of interest" description="Disordered" evidence="7">
    <location>
        <begin position="1131"/>
        <end position="1201"/>
    </location>
</feature>
<dbReference type="Gene3D" id="1.10.10.60">
    <property type="entry name" value="Homeodomain-like"/>
    <property type="match status" value="1"/>
</dbReference>
<dbReference type="Gene3D" id="3.40.50.300">
    <property type="entry name" value="P-loop containing nucleotide triphosphate hydrolases"/>
    <property type="match status" value="1"/>
</dbReference>
<keyword evidence="5" id="KW-0067">ATP-binding</keyword>
<evidence type="ECO:0000259" key="10">
    <source>
        <dbReference type="PROSITE" id="PS51194"/>
    </source>
</evidence>
<feature type="region of interest" description="Disordered" evidence="7">
    <location>
        <begin position="10"/>
        <end position="98"/>
    </location>
</feature>
<dbReference type="SMART" id="SM00487">
    <property type="entry name" value="DEXDc"/>
    <property type="match status" value="1"/>
</dbReference>
<dbReference type="SUPFAM" id="SSF52540">
    <property type="entry name" value="P-loop containing nucleoside triphosphate hydrolases"/>
    <property type="match status" value="2"/>
</dbReference>
<keyword evidence="6" id="KW-0539">Nucleus</keyword>
<feature type="compositionally biased region" description="Basic and acidic residues" evidence="7">
    <location>
        <begin position="1317"/>
        <end position="1326"/>
    </location>
</feature>
<accession>A0ABR2KG08</accession>
<dbReference type="PROSITE" id="PS51542">
    <property type="entry name" value="FYRN"/>
    <property type="match status" value="1"/>
</dbReference>
<evidence type="ECO:0000256" key="6">
    <source>
        <dbReference type="ARBA" id="ARBA00023242"/>
    </source>
</evidence>
<dbReference type="Pfam" id="PF00271">
    <property type="entry name" value="Helicase_C"/>
    <property type="match status" value="1"/>
</dbReference>
<feature type="compositionally biased region" description="Basic and acidic residues" evidence="7">
    <location>
        <begin position="37"/>
        <end position="47"/>
    </location>
</feature>
<feature type="compositionally biased region" description="Low complexity" evidence="7">
    <location>
        <begin position="1631"/>
        <end position="1658"/>
    </location>
</feature>
<evidence type="ECO:0000256" key="2">
    <source>
        <dbReference type="ARBA" id="ARBA00022737"/>
    </source>
</evidence>
<dbReference type="SMART" id="SM00298">
    <property type="entry name" value="CHROMO"/>
    <property type="match status" value="2"/>
</dbReference>
<feature type="compositionally biased region" description="Low complexity" evidence="7">
    <location>
        <begin position="1509"/>
        <end position="1527"/>
    </location>
</feature>
<dbReference type="Proteomes" id="UP001470230">
    <property type="component" value="Unassembled WGS sequence"/>
</dbReference>
<evidence type="ECO:0000256" key="5">
    <source>
        <dbReference type="ARBA" id="ARBA00022840"/>
    </source>
</evidence>
<feature type="region of interest" description="Disordered" evidence="7">
    <location>
        <begin position="1317"/>
        <end position="1339"/>
    </location>
</feature>
<feature type="compositionally biased region" description="Polar residues" evidence="7">
    <location>
        <begin position="50"/>
        <end position="66"/>
    </location>
</feature>
<dbReference type="InterPro" id="IPR003888">
    <property type="entry name" value="FYrich_N"/>
</dbReference>
<dbReference type="InterPro" id="IPR023780">
    <property type="entry name" value="Chromo_domain"/>
</dbReference>
<reference evidence="11 12" key="1">
    <citation type="submission" date="2024-04" db="EMBL/GenBank/DDBJ databases">
        <title>Tritrichomonas musculus Genome.</title>
        <authorList>
            <person name="Alves-Ferreira E."/>
            <person name="Grigg M."/>
            <person name="Lorenzi H."/>
            <person name="Galac M."/>
        </authorList>
    </citation>
    <scope>NUCLEOTIDE SEQUENCE [LARGE SCALE GENOMIC DNA]</scope>
    <source>
        <strain evidence="11 12">EAF2021</strain>
    </source>
</reference>
<feature type="compositionally biased region" description="Basic and acidic residues" evidence="7">
    <location>
        <begin position="1192"/>
        <end position="1201"/>
    </location>
</feature>
<dbReference type="PROSITE" id="PS51543">
    <property type="entry name" value="FYRC"/>
    <property type="match status" value="1"/>
</dbReference>
<feature type="domain" description="Helicase ATP-binding" evidence="9">
    <location>
        <begin position="274"/>
        <end position="443"/>
    </location>
</feature>
<dbReference type="PROSITE" id="PS50013">
    <property type="entry name" value="CHROMO_2"/>
    <property type="match status" value="1"/>
</dbReference>
<feature type="compositionally biased region" description="Polar residues" evidence="7">
    <location>
        <begin position="82"/>
        <end position="95"/>
    </location>
</feature>
<keyword evidence="4" id="KW-0378">Hydrolase</keyword>
<feature type="domain" description="Chromo" evidence="8">
    <location>
        <begin position="166"/>
        <end position="247"/>
    </location>
</feature>
<keyword evidence="3" id="KW-0547">Nucleotide-binding</keyword>
<feature type="region of interest" description="Disordered" evidence="7">
    <location>
        <begin position="797"/>
        <end position="836"/>
    </location>
</feature>
<dbReference type="InterPro" id="IPR038718">
    <property type="entry name" value="SNF2-like_sf"/>
</dbReference>
<comment type="subcellular location">
    <subcellularLocation>
        <location evidence="1">Nucleus</location>
    </subcellularLocation>
</comment>
<dbReference type="PROSITE" id="PS51192">
    <property type="entry name" value="HELICASE_ATP_BIND_1"/>
    <property type="match status" value="1"/>
</dbReference>
<evidence type="ECO:0000313" key="12">
    <source>
        <dbReference type="Proteomes" id="UP001470230"/>
    </source>
</evidence>
<dbReference type="Gene3D" id="3.30.160.360">
    <property type="match status" value="1"/>
</dbReference>
<dbReference type="InterPro" id="IPR003889">
    <property type="entry name" value="FYrich_C"/>
</dbReference>
<dbReference type="PROSITE" id="PS51194">
    <property type="entry name" value="HELICASE_CTER"/>
    <property type="match status" value="1"/>
</dbReference>
<dbReference type="Gene3D" id="2.40.50.40">
    <property type="match status" value="1"/>
</dbReference>
<evidence type="ECO:0000256" key="7">
    <source>
        <dbReference type="SAM" id="MobiDB-lite"/>
    </source>
</evidence>
<dbReference type="Pfam" id="PF00385">
    <property type="entry name" value="Chromo"/>
    <property type="match status" value="1"/>
</dbReference>
<dbReference type="PANTHER" id="PTHR45623:SF14">
    <property type="entry name" value="CHROMODOMAIN-HELICASE-DNA-BINDING PROTEIN 1"/>
    <property type="match status" value="1"/>
</dbReference>
<dbReference type="InterPro" id="IPR014001">
    <property type="entry name" value="Helicase_ATP-bd"/>
</dbReference>
<dbReference type="SMART" id="SM00490">
    <property type="entry name" value="HELICc"/>
    <property type="match status" value="1"/>
</dbReference>
<dbReference type="InterPro" id="IPR001650">
    <property type="entry name" value="Helicase_C-like"/>
</dbReference>
<protein>
    <submittedName>
        <fullName evidence="11">Choline dehydrogenase 6</fullName>
    </submittedName>
</protein>
<organism evidence="11 12">
    <name type="scientific">Tritrichomonas musculus</name>
    <dbReference type="NCBI Taxonomy" id="1915356"/>
    <lineage>
        <taxon>Eukaryota</taxon>
        <taxon>Metamonada</taxon>
        <taxon>Parabasalia</taxon>
        <taxon>Tritrichomonadida</taxon>
        <taxon>Tritrichomonadidae</taxon>
        <taxon>Tritrichomonas</taxon>
    </lineage>
</organism>
<dbReference type="Pfam" id="PF05964">
    <property type="entry name" value="FYRN"/>
    <property type="match status" value="1"/>
</dbReference>
<feature type="domain" description="Helicase C-terminal" evidence="10">
    <location>
        <begin position="570"/>
        <end position="727"/>
    </location>
</feature>
<dbReference type="Pfam" id="PF05965">
    <property type="entry name" value="FYRC"/>
    <property type="match status" value="1"/>
</dbReference>
<evidence type="ECO:0000256" key="3">
    <source>
        <dbReference type="ARBA" id="ARBA00022741"/>
    </source>
</evidence>
<dbReference type="SMART" id="SM00541">
    <property type="entry name" value="FYRN"/>
    <property type="match status" value="1"/>
</dbReference>
<comment type="caution">
    <text evidence="11">The sequence shown here is derived from an EMBL/GenBank/DDBJ whole genome shotgun (WGS) entry which is preliminary data.</text>
</comment>
<dbReference type="CDD" id="cd18793">
    <property type="entry name" value="SF2_C_SNF"/>
    <property type="match status" value="1"/>
</dbReference>
<dbReference type="InterPro" id="IPR027417">
    <property type="entry name" value="P-loop_NTPase"/>
</dbReference>
<proteinExistence type="predicted"/>
<dbReference type="Gene3D" id="3.40.50.10810">
    <property type="entry name" value="Tandem AAA-ATPase domain"/>
    <property type="match status" value="1"/>
</dbReference>
<dbReference type="InterPro" id="IPR016197">
    <property type="entry name" value="Chromo-like_dom_sf"/>
</dbReference>
<feature type="region of interest" description="Disordered" evidence="7">
    <location>
        <begin position="1492"/>
        <end position="1553"/>
    </location>
</feature>
<dbReference type="Pfam" id="PF00176">
    <property type="entry name" value="SNF2-rel_dom"/>
    <property type="match status" value="1"/>
</dbReference>
<name>A0ABR2KG08_9EUKA</name>
<feature type="compositionally biased region" description="Low complexity" evidence="7">
    <location>
        <begin position="10"/>
        <end position="32"/>
    </location>
</feature>
<dbReference type="PANTHER" id="PTHR45623">
    <property type="entry name" value="CHROMODOMAIN-HELICASE-DNA-BINDING PROTEIN 3-RELATED-RELATED"/>
    <property type="match status" value="1"/>
</dbReference>
<dbReference type="InterPro" id="IPR049730">
    <property type="entry name" value="SNF2/RAD54-like_C"/>
</dbReference>
<feature type="compositionally biased region" description="Low complexity" evidence="7">
    <location>
        <begin position="802"/>
        <end position="813"/>
    </location>
</feature>
<dbReference type="EMBL" id="JAPFFF010000005">
    <property type="protein sequence ID" value="KAK8890066.1"/>
    <property type="molecule type" value="Genomic_DNA"/>
</dbReference>
<dbReference type="SMART" id="SM00542">
    <property type="entry name" value="FYRC"/>
    <property type="match status" value="1"/>
</dbReference>
<evidence type="ECO:0000313" key="11">
    <source>
        <dbReference type="EMBL" id="KAK8890066.1"/>
    </source>
</evidence>
<evidence type="ECO:0000256" key="1">
    <source>
        <dbReference type="ARBA" id="ARBA00004123"/>
    </source>
</evidence>
<evidence type="ECO:0000259" key="8">
    <source>
        <dbReference type="PROSITE" id="PS50013"/>
    </source>
</evidence>
<keyword evidence="12" id="KW-1185">Reference proteome</keyword>